<dbReference type="AlphaFoldDB" id="A0A2P6TLH3"/>
<evidence type="ECO:0000313" key="1">
    <source>
        <dbReference type="EMBL" id="PRW45134.1"/>
    </source>
</evidence>
<evidence type="ECO:0000313" key="2">
    <source>
        <dbReference type="Proteomes" id="UP000239899"/>
    </source>
</evidence>
<sequence length="162" mass="17603">MPAYLRGSMHWTEPLLSKLRGPVKLVGPTISCEHATVGPAVNKAHVQSYVAATDREGLAVLRRAGSVFSCWGSLEEVILHGEVGASQAIFAAGWSIDSLMLRYQVKSPFRLAGWPTAVAAVKYAEWVRQSDAVKRRIAEGFPLSQEQLVSLSHHPSAQPFAP</sequence>
<comment type="caution">
    <text evidence="1">The sequence shown here is derived from an EMBL/GenBank/DDBJ whole genome shotgun (WGS) entry which is preliminary data.</text>
</comment>
<gene>
    <name evidence="1" type="ORF">C2E21_6191</name>
</gene>
<name>A0A2P6TLH3_CHLSO</name>
<accession>A0A2P6TLH3</accession>
<dbReference type="OrthoDB" id="526941at2759"/>
<dbReference type="EMBL" id="LHPG02000012">
    <property type="protein sequence ID" value="PRW45134.1"/>
    <property type="molecule type" value="Genomic_DNA"/>
</dbReference>
<organism evidence="1 2">
    <name type="scientific">Chlorella sorokiniana</name>
    <name type="common">Freshwater green alga</name>
    <dbReference type="NCBI Taxonomy" id="3076"/>
    <lineage>
        <taxon>Eukaryota</taxon>
        <taxon>Viridiplantae</taxon>
        <taxon>Chlorophyta</taxon>
        <taxon>core chlorophytes</taxon>
        <taxon>Trebouxiophyceae</taxon>
        <taxon>Chlorellales</taxon>
        <taxon>Chlorellaceae</taxon>
        <taxon>Chlorella clade</taxon>
        <taxon>Chlorella</taxon>
    </lineage>
</organism>
<protein>
    <submittedName>
        <fullName evidence="1">Uncharacterized protein</fullName>
    </submittedName>
</protein>
<reference evidence="1 2" key="1">
    <citation type="journal article" date="2018" name="Plant J.">
        <title>Genome sequences of Chlorella sorokiniana UTEX 1602 and Micractinium conductrix SAG 241.80: implications to maltose excretion by a green alga.</title>
        <authorList>
            <person name="Arriola M.B."/>
            <person name="Velmurugan N."/>
            <person name="Zhang Y."/>
            <person name="Plunkett M.H."/>
            <person name="Hondzo H."/>
            <person name="Barney B.M."/>
        </authorList>
    </citation>
    <scope>NUCLEOTIDE SEQUENCE [LARGE SCALE GENOMIC DNA]</scope>
    <source>
        <strain evidence="2">UTEX 1602</strain>
    </source>
</reference>
<proteinExistence type="predicted"/>
<dbReference type="Proteomes" id="UP000239899">
    <property type="component" value="Unassembled WGS sequence"/>
</dbReference>
<keyword evidence="2" id="KW-1185">Reference proteome</keyword>